<name>A0A1H5TVK5_9BACT</name>
<organism evidence="2 3">
    <name type="scientific">Algoriphagus boritolerans DSM 17298 = JCM 18970</name>
    <dbReference type="NCBI Taxonomy" id="1120964"/>
    <lineage>
        <taxon>Bacteria</taxon>
        <taxon>Pseudomonadati</taxon>
        <taxon>Bacteroidota</taxon>
        <taxon>Cytophagia</taxon>
        <taxon>Cytophagales</taxon>
        <taxon>Cyclobacteriaceae</taxon>
        <taxon>Algoriphagus</taxon>
    </lineage>
</organism>
<protein>
    <submittedName>
        <fullName evidence="2">Uncharacterized membrane protein</fullName>
    </submittedName>
</protein>
<dbReference type="AlphaFoldDB" id="A0A1H5TVK5"/>
<dbReference type="EMBL" id="FNVR01000003">
    <property type="protein sequence ID" value="SEF66826.1"/>
    <property type="molecule type" value="Genomic_DNA"/>
</dbReference>
<keyword evidence="3" id="KW-1185">Reference proteome</keyword>
<evidence type="ECO:0000256" key="1">
    <source>
        <dbReference type="SAM" id="Phobius"/>
    </source>
</evidence>
<dbReference type="OrthoDB" id="327939at2"/>
<keyword evidence="1" id="KW-0472">Membrane</keyword>
<dbReference type="PANTHER" id="PTHR36974">
    <property type="entry name" value="MEMBRANE PROTEIN-RELATED"/>
    <property type="match status" value="1"/>
</dbReference>
<evidence type="ECO:0000313" key="2">
    <source>
        <dbReference type="EMBL" id="SEF66826.1"/>
    </source>
</evidence>
<gene>
    <name evidence="2" type="ORF">SAMN03080598_00964</name>
</gene>
<feature type="transmembrane region" description="Helical" evidence="1">
    <location>
        <begin position="12"/>
        <end position="34"/>
    </location>
</feature>
<accession>A0A1H5TVK5</accession>
<evidence type="ECO:0000313" key="3">
    <source>
        <dbReference type="Proteomes" id="UP000236736"/>
    </source>
</evidence>
<dbReference type="PANTHER" id="PTHR36974:SF1">
    <property type="entry name" value="DOXX FAMILY MEMBRANE PROTEIN"/>
    <property type="match status" value="1"/>
</dbReference>
<feature type="transmembrane region" description="Helical" evidence="1">
    <location>
        <begin position="105"/>
        <end position="126"/>
    </location>
</feature>
<feature type="transmembrane region" description="Helical" evidence="1">
    <location>
        <begin position="72"/>
        <end position="93"/>
    </location>
</feature>
<sequence length="133" mass="15080">MKPSPFLKKVLIRGLGYFYLVAGLNHFLTPNFYIPLIPPFFSNPDLINLLAGVAEVLLGLGILYFPTRVRASWGIVLMLLAFIPAHVYFIQINTCVDGGLCVPEWIGWVRLILIHPLLIFWATWVAKNPKLYV</sequence>
<keyword evidence="1" id="KW-1133">Transmembrane helix</keyword>
<dbReference type="Proteomes" id="UP000236736">
    <property type="component" value="Unassembled WGS sequence"/>
</dbReference>
<reference evidence="3" key="1">
    <citation type="submission" date="2016-10" db="EMBL/GenBank/DDBJ databases">
        <authorList>
            <person name="Varghese N."/>
            <person name="Submissions S."/>
        </authorList>
    </citation>
    <scope>NUCLEOTIDE SEQUENCE [LARGE SCALE GENOMIC DNA]</scope>
    <source>
        <strain evidence="3">DSM 17298</strain>
    </source>
</reference>
<dbReference type="STRING" id="1120964.GCA_001313265_00558"/>
<proteinExistence type="predicted"/>
<keyword evidence="1" id="KW-0812">Transmembrane</keyword>
<feature type="transmembrane region" description="Helical" evidence="1">
    <location>
        <begin position="46"/>
        <end position="65"/>
    </location>
</feature>